<accession>A0A1V9X4K2</accession>
<dbReference type="Proteomes" id="UP000192247">
    <property type="component" value="Unassembled WGS sequence"/>
</dbReference>
<organism evidence="2 3">
    <name type="scientific">Tropilaelaps mercedesae</name>
    <dbReference type="NCBI Taxonomy" id="418985"/>
    <lineage>
        <taxon>Eukaryota</taxon>
        <taxon>Metazoa</taxon>
        <taxon>Ecdysozoa</taxon>
        <taxon>Arthropoda</taxon>
        <taxon>Chelicerata</taxon>
        <taxon>Arachnida</taxon>
        <taxon>Acari</taxon>
        <taxon>Parasitiformes</taxon>
        <taxon>Mesostigmata</taxon>
        <taxon>Gamasina</taxon>
        <taxon>Dermanyssoidea</taxon>
        <taxon>Laelapidae</taxon>
        <taxon>Tropilaelaps</taxon>
    </lineage>
</organism>
<reference evidence="2 3" key="1">
    <citation type="journal article" date="2017" name="Gigascience">
        <title>Draft genome of the honey bee ectoparasitic mite, Tropilaelaps mercedesae, is shaped by the parasitic life history.</title>
        <authorList>
            <person name="Dong X."/>
            <person name="Armstrong S.D."/>
            <person name="Xia D."/>
            <person name="Makepeace B.L."/>
            <person name="Darby A.C."/>
            <person name="Kadowaki T."/>
        </authorList>
    </citation>
    <scope>NUCLEOTIDE SEQUENCE [LARGE SCALE GENOMIC DNA]</scope>
    <source>
        <strain evidence="2">Wuxi-XJTLU</strain>
    </source>
</reference>
<dbReference type="STRING" id="418985.A0A1V9X4K2"/>
<dbReference type="Gene3D" id="1.20.1250.20">
    <property type="entry name" value="MFS general substrate transporter like domains"/>
    <property type="match status" value="1"/>
</dbReference>
<dbReference type="AlphaFoldDB" id="A0A1V9X4K2"/>
<sequence length="390" mass="42979">MQKRSKAKDKNPAIEKPPFFDFGVLKSRTVQILITGTAIAAVGVSSPMILFIYQAEEDGLSRSSLLYLQVFLGMSFILGSLAFGCIIVNNPDSCHIARQYLCQGACALLAASMLLCTTIHDYSGYLTFVWCYGSFYGAYLYSLKMYTLEKVRARNFAKAWGFIQCAQAVPVLIGPPITAFLNDYYGDRRGFFVSAGCAFVGSLFLFLIDVHKRTRPSSSAKTLLKAGRLNGKDCRRCSDAPNGDVSNGLHSRRSSEAIMDNLLEDLIDDCITSCNKEEKYLMLSEYENNLNKAQTQEVERRTRIAQATARRASIQGPVVPGGYDSGRGEGTAFSYDHCPNCMRLVAITENGVNGSPSLPRRTSPRRSLFHRPSQAAICSVDVIEEVTSSM</sequence>
<feature type="transmembrane region" description="Helical" evidence="1">
    <location>
        <begin position="190"/>
        <end position="208"/>
    </location>
</feature>
<evidence type="ECO:0000313" key="3">
    <source>
        <dbReference type="Proteomes" id="UP000192247"/>
    </source>
</evidence>
<keyword evidence="1" id="KW-0812">Transmembrane</keyword>
<keyword evidence="1" id="KW-0472">Membrane</keyword>
<keyword evidence="1" id="KW-1133">Transmembrane helix</keyword>
<dbReference type="SUPFAM" id="SSF103473">
    <property type="entry name" value="MFS general substrate transporter"/>
    <property type="match status" value="1"/>
</dbReference>
<feature type="transmembrane region" description="Helical" evidence="1">
    <location>
        <begin position="100"/>
        <end position="120"/>
    </location>
</feature>
<dbReference type="InterPro" id="IPR050327">
    <property type="entry name" value="Proton-linked_MCT"/>
</dbReference>
<protein>
    <submittedName>
        <fullName evidence="2">Uncharacterized protein</fullName>
    </submittedName>
</protein>
<feature type="transmembrane region" description="Helical" evidence="1">
    <location>
        <begin position="65"/>
        <end position="88"/>
    </location>
</feature>
<dbReference type="InParanoid" id="A0A1V9X4K2"/>
<dbReference type="InterPro" id="IPR036259">
    <property type="entry name" value="MFS_trans_sf"/>
</dbReference>
<gene>
    <name evidence="2" type="ORF">BIW11_02040</name>
</gene>
<evidence type="ECO:0000256" key="1">
    <source>
        <dbReference type="SAM" id="Phobius"/>
    </source>
</evidence>
<name>A0A1V9X4K2_9ACAR</name>
<evidence type="ECO:0000313" key="2">
    <source>
        <dbReference type="EMBL" id="OQR68303.1"/>
    </source>
</evidence>
<dbReference type="PANTHER" id="PTHR11360:SF251">
    <property type="entry name" value="MAJOR FACILITATOR SUPERFAMILY (MFS) PROFILE DOMAIN-CONTAINING PROTEIN"/>
    <property type="match status" value="1"/>
</dbReference>
<feature type="transmembrane region" description="Helical" evidence="1">
    <location>
        <begin position="32"/>
        <end position="53"/>
    </location>
</feature>
<keyword evidence="3" id="KW-1185">Reference proteome</keyword>
<feature type="transmembrane region" description="Helical" evidence="1">
    <location>
        <begin position="126"/>
        <end position="147"/>
    </location>
</feature>
<dbReference type="EMBL" id="MNPL01025370">
    <property type="protein sequence ID" value="OQR68303.1"/>
    <property type="molecule type" value="Genomic_DNA"/>
</dbReference>
<dbReference type="OrthoDB" id="6499973at2759"/>
<proteinExistence type="predicted"/>
<feature type="transmembrane region" description="Helical" evidence="1">
    <location>
        <begin position="159"/>
        <end position="178"/>
    </location>
</feature>
<comment type="caution">
    <text evidence="2">The sequence shown here is derived from an EMBL/GenBank/DDBJ whole genome shotgun (WGS) entry which is preliminary data.</text>
</comment>
<dbReference type="PANTHER" id="PTHR11360">
    <property type="entry name" value="MONOCARBOXYLATE TRANSPORTER"/>
    <property type="match status" value="1"/>
</dbReference>